<dbReference type="Pfam" id="PF07559">
    <property type="entry name" value="FlgE_D2"/>
    <property type="match status" value="1"/>
</dbReference>
<dbReference type="InterPro" id="IPR053967">
    <property type="entry name" value="LlgE_F_G-like_D1"/>
</dbReference>
<comment type="subcellular location">
    <subcellularLocation>
        <location evidence="1 5">Bacterial flagellum basal body</location>
    </subcellularLocation>
</comment>
<feature type="domain" description="Flagellar hook protein FlgE/F/G-like D1" evidence="9">
    <location>
        <begin position="84"/>
        <end position="149"/>
    </location>
</feature>
<dbReference type="Pfam" id="PF00460">
    <property type="entry name" value="Flg_bb_rod"/>
    <property type="match status" value="1"/>
</dbReference>
<dbReference type="NCBIfam" id="TIGR03506">
    <property type="entry name" value="FlgEFG_subfam"/>
    <property type="match status" value="1"/>
</dbReference>
<keyword evidence="4 5" id="KW-0975">Bacterial flagellum</keyword>
<keyword evidence="10" id="KW-0966">Cell projection</keyword>
<evidence type="ECO:0000259" key="9">
    <source>
        <dbReference type="Pfam" id="PF22692"/>
    </source>
</evidence>
<protein>
    <recommendedName>
        <fullName evidence="3 5">Flagellar hook protein FlgE</fullName>
    </recommendedName>
</protein>
<evidence type="ECO:0000313" key="10">
    <source>
        <dbReference type="EMBL" id="CUX32816.1"/>
    </source>
</evidence>
<keyword evidence="11" id="KW-1185">Reference proteome</keyword>
<evidence type="ECO:0000256" key="1">
    <source>
        <dbReference type="ARBA" id="ARBA00004117"/>
    </source>
</evidence>
<reference evidence="10 11" key="1">
    <citation type="submission" date="2016-01" db="EMBL/GenBank/DDBJ databases">
        <authorList>
            <person name="Regsiter A."/>
            <person name="william w."/>
        </authorList>
    </citation>
    <scope>NUCLEOTIDE SEQUENCE [LARGE SCALE GENOMIC DNA]</scope>
    <source>
        <strain evidence="10 11">CFBP 6927</strain>
    </source>
</reference>
<feature type="domain" description="Flagellar basal body rod protein N-terminal" evidence="6">
    <location>
        <begin position="7"/>
        <end position="37"/>
    </location>
</feature>
<accession>A0ABM9VG68</accession>
<dbReference type="Gene3D" id="2.60.98.20">
    <property type="entry name" value="Flagellar hook protein FlgE"/>
    <property type="match status" value="1"/>
</dbReference>
<dbReference type="InterPro" id="IPR037058">
    <property type="entry name" value="Falgellar_hook_FlgE_sf"/>
</dbReference>
<dbReference type="RefSeq" id="WP_035227708.1">
    <property type="nucleotide sequence ID" value="NZ_LT009756.1"/>
</dbReference>
<feature type="domain" description="Flagellar basal-body/hook protein C-terminal" evidence="7">
    <location>
        <begin position="384"/>
        <end position="429"/>
    </location>
</feature>
<sequence length="431" mass="45115">MSIFGTMRTGVSGMNAQANKLGTVGDNIANASTTGYKRASTSFSSLVLPSSSGSYASGGVQSNVRYSISEQGNLSYTTSSTDLAVQGNGFFVVQDGAGTPYLTRAGSFQKNSEGYLENAAGFLLMGYPYGTNPPAAVVNGFTGLEAININDFGLTASPSTQGSFPANLNRDEAIVAAGSRPSDNVATSKVGAKTSLTAFDSGGAKVLYDFYYTRIDNDASGNPQWEVSVYRQDQSTDGGFPYTATAPATLVKETVTLAFDPATNKLTTASPKAITINDDNSGVAQAIEIDLSQMTQFSSKFTPGTAVLNGNGPSQIKDVEIGKDGLVTAVYQDGGRRNIYQLALATVPSVDNLSPQNGNVYLPSNESGVVTIGFAQTGSFGYIQKGALEGSNVDIASELTDMIESQRIYTANSKVFQTGSDLMDVLINLKR</sequence>
<dbReference type="Pfam" id="PF22692">
    <property type="entry name" value="LlgE_F_G_D1"/>
    <property type="match status" value="1"/>
</dbReference>
<dbReference type="PANTHER" id="PTHR30435">
    <property type="entry name" value="FLAGELLAR PROTEIN"/>
    <property type="match status" value="1"/>
</dbReference>
<dbReference type="InterPro" id="IPR010930">
    <property type="entry name" value="Flg_bb/hook_C_dom"/>
</dbReference>
<dbReference type="PROSITE" id="PS00588">
    <property type="entry name" value="FLAGELLA_BB_ROD"/>
    <property type="match status" value="1"/>
</dbReference>
<feature type="domain" description="Flagellar hook protein FlgE D2" evidence="8">
    <location>
        <begin position="167"/>
        <end position="310"/>
    </location>
</feature>
<dbReference type="InterPro" id="IPR019776">
    <property type="entry name" value="Flagellar_basal_body_rod_CS"/>
</dbReference>
<dbReference type="Pfam" id="PF06429">
    <property type="entry name" value="Flg_bbr_C"/>
    <property type="match status" value="1"/>
</dbReference>
<dbReference type="InterPro" id="IPR001444">
    <property type="entry name" value="Flag_bb_rod_N"/>
</dbReference>
<dbReference type="InterPro" id="IPR037925">
    <property type="entry name" value="FlgE/F/G-like"/>
</dbReference>
<evidence type="ECO:0000259" key="6">
    <source>
        <dbReference type="Pfam" id="PF00460"/>
    </source>
</evidence>
<evidence type="ECO:0000259" key="7">
    <source>
        <dbReference type="Pfam" id="PF06429"/>
    </source>
</evidence>
<dbReference type="PANTHER" id="PTHR30435:SF1">
    <property type="entry name" value="FLAGELLAR HOOK PROTEIN FLGE"/>
    <property type="match status" value="1"/>
</dbReference>
<evidence type="ECO:0000256" key="2">
    <source>
        <dbReference type="ARBA" id="ARBA00009677"/>
    </source>
</evidence>
<proteinExistence type="inferred from homology"/>
<keyword evidence="10" id="KW-0969">Cilium</keyword>
<evidence type="ECO:0000256" key="3">
    <source>
        <dbReference type="ARBA" id="ARBA00019015"/>
    </source>
</evidence>
<dbReference type="EMBL" id="FBWH01000023">
    <property type="protein sequence ID" value="CUX32816.1"/>
    <property type="molecule type" value="Genomic_DNA"/>
</dbReference>
<name>A0ABM9VG68_9HYPH</name>
<evidence type="ECO:0000256" key="5">
    <source>
        <dbReference type="RuleBase" id="RU362116"/>
    </source>
</evidence>
<comment type="function">
    <text evidence="5">A flexible structure which links the flagellar filament to the drive apparatus in the basal body.</text>
</comment>
<evidence type="ECO:0000256" key="4">
    <source>
        <dbReference type="ARBA" id="ARBA00023143"/>
    </source>
</evidence>
<dbReference type="SUPFAM" id="SSF117143">
    <property type="entry name" value="Flagellar hook protein flgE"/>
    <property type="match status" value="1"/>
</dbReference>
<evidence type="ECO:0000313" key="11">
    <source>
        <dbReference type="Proteomes" id="UP000191812"/>
    </source>
</evidence>
<organism evidence="10 11">
    <name type="scientific">Agrobacterium genomosp. 13 str. CFBP 6927</name>
    <dbReference type="NCBI Taxonomy" id="1183428"/>
    <lineage>
        <taxon>Bacteria</taxon>
        <taxon>Pseudomonadati</taxon>
        <taxon>Pseudomonadota</taxon>
        <taxon>Alphaproteobacteria</taxon>
        <taxon>Hyphomicrobiales</taxon>
        <taxon>Rhizobiaceae</taxon>
        <taxon>Rhizobium/Agrobacterium group</taxon>
        <taxon>Agrobacterium</taxon>
        <taxon>Agrobacterium tumefaciens complex</taxon>
    </lineage>
</organism>
<dbReference type="Proteomes" id="UP000191812">
    <property type="component" value="Unassembled WGS sequence"/>
</dbReference>
<dbReference type="InterPro" id="IPR011491">
    <property type="entry name" value="FlgE_D2"/>
</dbReference>
<keyword evidence="10" id="KW-0282">Flagellum</keyword>
<comment type="caution">
    <text evidence="10">The sequence shown here is derived from an EMBL/GenBank/DDBJ whole genome shotgun (WGS) entry which is preliminary data.</text>
</comment>
<evidence type="ECO:0000259" key="8">
    <source>
        <dbReference type="Pfam" id="PF07559"/>
    </source>
</evidence>
<dbReference type="InterPro" id="IPR020013">
    <property type="entry name" value="Flagellar_FlgE/F/G"/>
</dbReference>
<gene>
    <name evidence="10" type="primary">flgE</name>
    <name evidence="10" type="ORF">AGR13a_Cc30236</name>
</gene>
<comment type="similarity">
    <text evidence="2 5">Belongs to the flagella basal body rod proteins family.</text>
</comment>